<organism evidence="2 3">
    <name type="scientific">Candidatus Uhrbacteria bacterium GW2011_GWC1_41_20</name>
    <dbReference type="NCBI Taxonomy" id="1618983"/>
    <lineage>
        <taxon>Bacteria</taxon>
        <taxon>Candidatus Uhriibacteriota</taxon>
    </lineage>
</organism>
<dbReference type="InterPro" id="IPR036063">
    <property type="entry name" value="Smr_dom_sf"/>
</dbReference>
<dbReference type="EMBL" id="LCAW01000001">
    <property type="protein sequence ID" value="KKR99962.1"/>
    <property type="molecule type" value="Genomic_DNA"/>
</dbReference>
<proteinExistence type="predicted"/>
<evidence type="ECO:0000313" key="2">
    <source>
        <dbReference type="EMBL" id="KKR99962.1"/>
    </source>
</evidence>
<protein>
    <submittedName>
        <fullName evidence="2">Mismatch repair protein</fullName>
    </submittedName>
</protein>
<evidence type="ECO:0000259" key="1">
    <source>
        <dbReference type="PROSITE" id="PS50828"/>
    </source>
</evidence>
<dbReference type="AlphaFoldDB" id="A0A0G0YHY9"/>
<dbReference type="InterPro" id="IPR002625">
    <property type="entry name" value="Smr_dom"/>
</dbReference>
<sequence>MKSNKQSLSETLLSVAQIDPSLPSLDLHGLSVHEAELEVDHFLSQQLYRKERVVRIICGVGTGALADAIWEFVQKHPVVEMAKSKGSEIFVVL</sequence>
<reference evidence="2 3" key="1">
    <citation type="journal article" date="2015" name="Nature">
        <title>rRNA introns, odd ribosomes, and small enigmatic genomes across a large radiation of phyla.</title>
        <authorList>
            <person name="Brown C.T."/>
            <person name="Hug L.A."/>
            <person name="Thomas B.C."/>
            <person name="Sharon I."/>
            <person name="Castelle C.J."/>
            <person name="Singh A."/>
            <person name="Wilkins M.J."/>
            <person name="Williams K.H."/>
            <person name="Banfield J.F."/>
        </authorList>
    </citation>
    <scope>NUCLEOTIDE SEQUENCE [LARGE SCALE GENOMIC DNA]</scope>
</reference>
<dbReference type="Pfam" id="PF01713">
    <property type="entry name" value="Smr"/>
    <property type="match status" value="1"/>
</dbReference>
<dbReference type="PROSITE" id="PS50828">
    <property type="entry name" value="SMR"/>
    <property type="match status" value="1"/>
</dbReference>
<name>A0A0G0YHY9_9BACT</name>
<dbReference type="Proteomes" id="UP000033930">
    <property type="component" value="Unassembled WGS sequence"/>
</dbReference>
<dbReference type="SUPFAM" id="SSF160443">
    <property type="entry name" value="SMR domain-like"/>
    <property type="match status" value="1"/>
</dbReference>
<feature type="domain" description="Smr" evidence="1">
    <location>
        <begin position="25"/>
        <end position="93"/>
    </location>
</feature>
<dbReference type="Gene3D" id="3.30.1370.110">
    <property type="match status" value="1"/>
</dbReference>
<evidence type="ECO:0000313" key="3">
    <source>
        <dbReference type="Proteomes" id="UP000033930"/>
    </source>
</evidence>
<accession>A0A0G0YHY9</accession>
<comment type="caution">
    <text evidence="2">The sequence shown here is derived from an EMBL/GenBank/DDBJ whole genome shotgun (WGS) entry which is preliminary data.</text>
</comment>
<gene>
    <name evidence="2" type="ORF">UU50_C0001G0020</name>
</gene>